<keyword evidence="2" id="KW-1185">Reference proteome</keyword>
<accession>A0AA49GBT8</accession>
<evidence type="ECO:0000313" key="1">
    <source>
        <dbReference type="EMBL" id="WKK74018.1"/>
    </source>
</evidence>
<organism evidence="1 2">
    <name type="scientific">Marivirga salinarum</name>
    <dbReference type="NCBI Taxonomy" id="3059078"/>
    <lineage>
        <taxon>Bacteria</taxon>
        <taxon>Pseudomonadati</taxon>
        <taxon>Bacteroidota</taxon>
        <taxon>Cytophagia</taxon>
        <taxon>Cytophagales</taxon>
        <taxon>Marivirgaceae</taxon>
        <taxon>Marivirga</taxon>
    </lineage>
</organism>
<protein>
    <submittedName>
        <fullName evidence="1">DUF3820 family protein</fullName>
    </submittedName>
</protein>
<dbReference type="RefSeq" id="WP_308347994.1">
    <property type="nucleotide sequence ID" value="NZ_CP129971.1"/>
</dbReference>
<name>A0AA49GBT8_9BACT</name>
<dbReference type="AlphaFoldDB" id="A0AA49GBT8"/>
<dbReference type="KEGG" id="msaa:QYS49_19595"/>
<proteinExistence type="predicted"/>
<gene>
    <name evidence="1" type="ORF">QYS49_19595</name>
</gene>
<dbReference type="Proteomes" id="UP001230496">
    <property type="component" value="Chromosome"/>
</dbReference>
<reference evidence="1 2" key="1">
    <citation type="submission" date="2023-08" db="EMBL/GenBank/DDBJ databases">
        <title>Comparative genomics and taxonomic characterization of three novel marine species of genus Marivirga.</title>
        <authorList>
            <person name="Muhammad N."/>
            <person name="Kim S.-G."/>
        </authorList>
    </citation>
    <scope>NUCLEOTIDE SEQUENCE [LARGE SCALE GENOMIC DNA]</scope>
    <source>
        <strain evidence="1 2">BDSF4-3</strain>
    </source>
</reference>
<dbReference type="EMBL" id="CP129971">
    <property type="protein sequence ID" value="WKK74018.1"/>
    <property type="molecule type" value="Genomic_DNA"/>
</dbReference>
<sequence>MEGLNPQILNDLVRVKMPFGKYKGTLLCNLPVSYLEWFKRKDGFPPGKLGMQMETLWVIKTNGLEDLLKPLR</sequence>
<dbReference type="InterPro" id="IPR024530">
    <property type="entry name" value="QSregVF_b"/>
</dbReference>
<evidence type="ECO:0000313" key="2">
    <source>
        <dbReference type="Proteomes" id="UP001230496"/>
    </source>
</evidence>
<dbReference type="Pfam" id="PF12843">
    <property type="entry name" value="QSregVF_b"/>
    <property type="match status" value="1"/>
</dbReference>